<evidence type="ECO:0000259" key="8">
    <source>
        <dbReference type="PROSITE" id="PS50888"/>
    </source>
</evidence>
<feature type="compositionally biased region" description="Polar residues" evidence="7">
    <location>
        <begin position="316"/>
        <end position="334"/>
    </location>
</feature>
<dbReference type="GO" id="GO:0003677">
    <property type="term" value="F:DNA binding"/>
    <property type="evidence" value="ECO:0007669"/>
    <property type="project" value="UniProtKB-KW"/>
</dbReference>
<accession>A0A4Y6JKT9</accession>
<organism evidence="9">
    <name type="scientific">Cymbidium goeringii</name>
    <dbReference type="NCBI Taxonomy" id="112607"/>
    <lineage>
        <taxon>Eukaryota</taxon>
        <taxon>Viridiplantae</taxon>
        <taxon>Streptophyta</taxon>
        <taxon>Embryophyta</taxon>
        <taxon>Tracheophyta</taxon>
        <taxon>Spermatophyta</taxon>
        <taxon>Magnoliopsida</taxon>
        <taxon>Liliopsida</taxon>
        <taxon>Asparagales</taxon>
        <taxon>Orchidaceae</taxon>
        <taxon>Epidendroideae</taxon>
        <taxon>Cymbidieae</taxon>
        <taxon>Cymbidiinae</taxon>
        <taxon>Cymbidium</taxon>
    </lineage>
</organism>
<evidence type="ECO:0000256" key="4">
    <source>
        <dbReference type="ARBA" id="ARBA00023163"/>
    </source>
</evidence>
<dbReference type="PANTHER" id="PTHR47001">
    <property type="entry name" value="TRANSCRIPTION FACTOR BHLH121"/>
    <property type="match status" value="1"/>
</dbReference>
<dbReference type="PANTHER" id="PTHR47001:SF1">
    <property type="entry name" value="TRANSCRIPTION FACTOR BHLH11"/>
    <property type="match status" value="1"/>
</dbReference>
<feature type="region of interest" description="Disordered" evidence="7">
    <location>
        <begin position="222"/>
        <end position="357"/>
    </location>
</feature>
<evidence type="ECO:0000256" key="5">
    <source>
        <dbReference type="ARBA" id="ARBA00023242"/>
    </source>
</evidence>
<dbReference type="InterPro" id="IPR057075">
    <property type="entry name" value="bHLH_IRO3"/>
</dbReference>
<feature type="compositionally biased region" description="Polar residues" evidence="7">
    <location>
        <begin position="222"/>
        <end position="250"/>
    </location>
</feature>
<dbReference type="PROSITE" id="PS50888">
    <property type="entry name" value="BHLH"/>
    <property type="match status" value="1"/>
</dbReference>
<keyword evidence="4" id="KW-0804">Transcription</keyword>
<keyword evidence="5" id="KW-0539">Nucleus</keyword>
<reference evidence="9" key="1">
    <citation type="journal article" date="2017" name="BMC Genomics">
        <title>Integrated mRNA and microRNA transcriptome variations in the multi-tepal mutant provide insights into the floral patterning of the orchid Cymbidium goeringii.</title>
        <authorList>
            <person name="Yang F."/>
            <person name="Zhu G."/>
            <person name="Wang Z."/>
            <person name="Liu H."/>
            <person name="Xu Q."/>
            <person name="Huang D."/>
            <person name="Zhao C."/>
        </authorList>
    </citation>
    <scope>NUCLEOTIDE SEQUENCE</scope>
</reference>
<feature type="compositionally biased region" description="Low complexity" evidence="7">
    <location>
        <begin position="335"/>
        <end position="347"/>
    </location>
</feature>
<comment type="similarity">
    <text evidence="1">Belongs to the bHLH protein family.</text>
</comment>
<feature type="compositionally biased region" description="Basic and acidic residues" evidence="7">
    <location>
        <begin position="46"/>
        <end position="57"/>
    </location>
</feature>
<evidence type="ECO:0000256" key="3">
    <source>
        <dbReference type="ARBA" id="ARBA00023125"/>
    </source>
</evidence>
<feature type="region of interest" description="Disordered" evidence="7">
    <location>
        <begin position="27"/>
        <end position="69"/>
    </location>
</feature>
<dbReference type="Gene3D" id="4.10.280.10">
    <property type="entry name" value="Helix-loop-helix DNA-binding domain"/>
    <property type="match status" value="1"/>
</dbReference>
<dbReference type="GO" id="GO:0003700">
    <property type="term" value="F:DNA-binding transcription factor activity"/>
    <property type="evidence" value="ECO:0007669"/>
    <property type="project" value="InterPro"/>
</dbReference>
<feature type="domain" description="BHLH" evidence="8">
    <location>
        <begin position="58"/>
        <end position="108"/>
    </location>
</feature>
<dbReference type="SMART" id="SM00353">
    <property type="entry name" value="HLH"/>
    <property type="match status" value="1"/>
</dbReference>
<feature type="compositionally biased region" description="Polar residues" evidence="7">
    <location>
        <begin position="291"/>
        <end position="307"/>
    </location>
</feature>
<evidence type="ECO:0000256" key="2">
    <source>
        <dbReference type="ARBA" id="ARBA00023015"/>
    </source>
</evidence>
<evidence type="ECO:0000256" key="6">
    <source>
        <dbReference type="SAM" id="Coils"/>
    </source>
</evidence>
<dbReference type="InterPro" id="IPR011598">
    <property type="entry name" value="bHLH_dom"/>
</dbReference>
<proteinExistence type="evidence at transcript level"/>
<name>A0A4Y6JKT9_9ASPA</name>
<dbReference type="AlphaFoldDB" id="A0A4Y6JKT9"/>
<dbReference type="InterPro" id="IPR036638">
    <property type="entry name" value="HLH_DNA-bd_sf"/>
</dbReference>
<reference evidence="9" key="2">
    <citation type="submission" date="2018-12" db="EMBL/GenBank/DDBJ databases">
        <authorList>
            <person name="Yang F."/>
            <person name="Zhu G."/>
            <person name="Wei Y."/>
        </authorList>
    </citation>
    <scope>NUCLEOTIDE SEQUENCE</scope>
</reference>
<feature type="compositionally biased region" description="Gly residues" evidence="7">
    <location>
        <begin position="348"/>
        <end position="357"/>
    </location>
</feature>
<dbReference type="GO" id="GO:0006879">
    <property type="term" value="P:intracellular iron ion homeostasis"/>
    <property type="evidence" value="ECO:0007669"/>
    <property type="project" value="InterPro"/>
</dbReference>
<evidence type="ECO:0000313" key="9">
    <source>
        <dbReference type="EMBL" id="QDF82442.1"/>
    </source>
</evidence>
<dbReference type="GO" id="GO:0046983">
    <property type="term" value="F:protein dimerization activity"/>
    <property type="evidence" value="ECO:0007669"/>
    <property type="project" value="InterPro"/>
</dbReference>
<keyword evidence="2" id="KW-0805">Transcription regulation</keyword>
<keyword evidence="6" id="KW-0175">Coiled coil</keyword>
<sequence length="357" mass="38909">MDQWKPVEGFFQGMSVAGVSANGFGRDGGPGAWSGGLQVSCPDSSQRVEQETKDSSNTRKVHKADREKLRRDRLNEQFLELGNAIDPDRPKNDKATILGDAILILKDLTAQVHKLKAEHASLSEESRELTQEKNELREEKSALKSEIDNLNGQYQHRLGCLYPWATVDPSVVMGPPSSYPFPIPVPLPSGPMPFHAPIPLYPFFQNLSPAAIPSHCSSYHPYTSSSNPYVEQQPTQHLPTHSHPSNDNIQSTSRHESRSWSSDWLRCSGSERSTDFSDVGTELELKMPGSSKPSNSKLAVNEQNLSTEGRKGCRSRQIQSKGAQNQDGISSSRCSSPPGLPASSSNSNGGGSVANSS</sequence>
<dbReference type="InterPro" id="IPR044579">
    <property type="entry name" value="bHLH11/121"/>
</dbReference>
<dbReference type="CDD" id="cd11446">
    <property type="entry name" value="bHLH_AtILR3_like"/>
    <property type="match status" value="1"/>
</dbReference>
<dbReference type="Pfam" id="PF23177">
    <property type="entry name" value="bHLH_IRO3"/>
    <property type="match status" value="1"/>
</dbReference>
<feature type="coiled-coil region" evidence="6">
    <location>
        <begin position="105"/>
        <end position="153"/>
    </location>
</feature>
<dbReference type="EMBL" id="MK302374">
    <property type="protein sequence ID" value="QDF82442.1"/>
    <property type="molecule type" value="mRNA"/>
</dbReference>
<evidence type="ECO:0000256" key="7">
    <source>
        <dbReference type="SAM" id="MobiDB-lite"/>
    </source>
</evidence>
<protein>
    <submittedName>
        <fullName evidence="9">Transcription factor bHLH121-like isoform X2</fullName>
    </submittedName>
</protein>
<dbReference type="SUPFAM" id="SSF47459">
    <property type="entry name" value="HLH, helix-loop-helix DNA-binding domain"/>
    <property type="match status" value="1"/>
</dbReference>
<keyword evidence="3" id="KW-0238">DNA-binding</keyword>
<evidence type="ECO:0000256" key="1">
    <source>
        <dbReference type="ARBA" id="ARBA00005510"/>
    </source>
</evidence>